<dbReference type="GO" id="GO:0008705">
    <property type="term" value="F:methionine synthase activity"/>
    <property type="evidence" value="ECO:0007669"/>
    <property type="project" value="TreeGrafter"/>
</dbReference>
<keyword evidence="2" id="KW-0479">Metal-binding</keyword>
<dbReference type="GO" id="GO:0046872">
    <property type="term" value="F:metal ion binding"/>
    <property type="evidence" value="ECO:0007669"/>
    <property type="project" value="UniProtKB-KW"/>
</dbReference>
<evidence type="ECO:0000259" key="4">
    <source>
        <dbReference type="PROSITE" id="PS51332"/>
    </source>
</evidence>
<name>A0A9D2HPN6_9BACT</name>
<dbReference type="Pfam" id="PF02310">
    <property type="entry name" value="B12-binding"/>
    <property type="match status" value="1"/>
</dbReference>
<evidence type="ECO:0000313" key="7">
    <source>
        <dbReference type="Proteomes" id="UP000823821"/>
    </source>
</evidence>
<dbReference type="InterPro" id="IPR036724">
    <property type="entry name" value="Cobalamin-bd_sf"/>
</dbReference>
<evidence type="ECO:0000256" key="2">
    <source>
        <dbReference type="ARBA" id="ARBA00022723"/>
    </source>
</evidence>
<evidence type="ECO:0000256" key="1">
    <source>
        <dbReference type="ARBA" id="ARBA00010854"/>
    </source>
</evidence>
<evidence type="ECO:0000313" key="6">
    <source>
        <dbReference type="EMBL" id="HJA80017.1"/>
    </source>
</evidence>
<dbReference type="InterPro" id="IPR036594">
    <property type="entry name" value="Meth_synthase_dom"/>
</dbReference>
<dbReference type="GO" id="GO:0005829">
    <property type="term" value="C:cytosol"/>
    <property type="evidence" value="ECO:0007669"/>
    <property type="project" value="TreeGrafter"/>
</dbReference>
<reference evidence="6" key="1">
    <citation type="journal article" date="2021" name="PeerJ">
        <title>Extensive microbial diversity within the chicken gut microbiome revealed by metagenomics and culture.</title>
        <authorList>
            <person name="Gilroy R."/>
            <person name="Ravi A."/>
            <person name="Getino M."/>
            <person name="Pursley I."/>
            <person name="Horton D.L."/>
            <person name="Alikhan N.F."/>
            <person name="Baker D."/>
            <person name="Gharbi K."/>
            <person name="Hall N."/>
            <person name="Watson M."/>
            <person name="Adriaenssens E.M."/>
            <person name="Foster-Nyarko E."/>
            <person name="Jarju S."/>
            <person name="Secka A."/>
            <person name="Antonio M."/>
            <person name="Oren A."/>
            <person name="Chaudhuri R.R."/>
            <person name="La Ragione R."/>
            <person name="Hildebrand F."/>
            <person name="Pallen M.J."/>
        </authorList>
    </citation>
    <scope>NUCLEOTIDE SEQUENCE</scope>
    <source>
        <strain evidence="6">5032</strain>
    </source>
</reference>
<comment type="caution">
    <text evidence="6">The sequence shown here is derived from an EMBL/GenBank/DDBJ whole genome shotgun (WGS) entry which is preliminary data.</text>
</comment>
<dbReference type="EMBL" id="DWZD01000053">
    <property type="protein sequence ID" value="HJA80017.1"/>
    <property type="molecule type" value="Genomic_DNA"/>
</dbReference>
<evidence type="ECO:0000256" key="3">
    <source>
        <dbReference type="ARBA" id="ARBA00023285"/>
    </source>
</evidence>
<dbReference type="GO" id="GO:0050667">
    <property type="term" value="P:homocysteine metabolic process"/>
    <property type="evidence" value="ECO:0007669"/>
    <property type="project" value="TreeGrafter"/>
</dbReference>
<dbReference type="Gene3D" id="1.10.1240.10">
    <property type="entry name" value="Methionine synthase domain"/>
    <property type="match status" value="1"/>
</dbReference>
<dbReference type="SMART" id="SM01018">
    <property type="entry name" value="B12-binding_2"/>
    <property type="match status" value="1"/>
</dbReference>
<feature type="domain" description="B12-binding N-terminal" evidence="5">
    <location>
        <begin position="1"/>
        <end position="89"/>
    </location>
</feature>
<dbReference type="CDD" id="cd02070">
    <property type="entry name" value="corrinoid_protein_B12-BD"/>
    <property type="match status" value="1"/>
</dbReference>
<keyword evidence="3" id="KW-0170">Cobalt</keyword>
<dbReference type="Pfam" id="PF02607">
    <property type="entry name" value="B12-binding_2"/>
    <property type="match status" value="1"/>
</dbReference>
<dbReference type="FunFam" id="3.40.50.280:FF:000003">
    <property type="entry name" value="Dimethylamine methyltransferase corrinoid protein"/>
    <property type="match status" value="1"/>
</dbReference>
<proteinExistence type="inferred from homology"/>
<dbReference type="PANTHER" id="PTHR45833:SF1">
    <property type="entry name" value="METHIONINE SYNTHASE"/>
    <property type="match status" value="1"/>
</dbReference>
<dbReference type="PANTHER" id="PTHR45833">
    <property type="entry name" value="METHIONINE SYNTHASE"/>
    <property type="match status" value="1"/>
</dbReference>
<dbReference type="PROSITE" id="PS51337">
    <property type="entry name" value="B12_BINDING_NTER"/>
    <property type="match status" value="1"/>
</dbReference>
<accession>A0A9D2HPN6</accession>
<dbReference type="InterPro" id="IPR003759">
    <property type="entry name" value="Cbl-bd_cap"/>
</dbReference>
<evidence type="ECO:0000259" key="5">
    <source>
        <dbReference type="PROSITE" id="PS51337"/>
    </source>
</evidence>
<dbReference type="InterPro" id="IPR006158">
    <property type="entry name" value="Cobalamin-bd"/>
</dbReference>
<dbReference type="SUPFAM" id="SSF52242">
    <property type="entry name" value="Cobalamin (vitamin B12)-binding domain"/>
    <property type="match status" value="1"/>
</dbReference>
<dbReference type="Proteomes" id="UP000823821">
    <property type="component" value="Unassembled WGS sequence"/>
</dbReference>
<dbReference type="GO" id="GO:0046653">
    <property type="term" value="P:tetrahydrofolate metabolic process"/>
    <property type="evidence" value="ECO:0007669"/>
    <property type="project" value="TreeGrafter"/>
</dbReference>
<gene>
    <name evidence="6" type="ORF">H9784_10725</name>
</gene>
<dbReference type="GO" id="GO:0031419">
    <property type="term" value="F:cobalamin binding"/>
    <property type="evidence" value="ECO:0007669"/>
    <property type="project" value="InterPro"/>
</dbReference>
<dbReference type="SUPFAM" id="SSF47644">
    <property type="entry name" value="Methionine synthase domain"/>
    <property type="match status" value="1"/>
</dbReference>
<dbReference type="Gene3D" id="3.40.50.280">
    <property type="entry name" value="Cobalamin-binding domain"/>
    <property type="match status" value="1"/>
</dbReference>
<reference evidence="6" key="2">
    <citation type="submission" date="2021-04" db="EMBL/GenBank/DDBJ databases">
        <authorList>
            <person name="Gilroy R."/>
        </authorList>
    </citation>
    <scope>NUCLEOTIDE SEQUENCE</scope>
    <source>
        <strain evidence="6">5032</strain>
    </source>
</reference>
<dbReference type="AlphaFoldDB" id="A0A9D2HPN6"/>
<feature type="domain" description="B12-binding" evidence="4">
    <location>
        <begin position="89"/>
        <end position="216"/>
    </location>
</feature>
<sequence length="216" mass="22928">MSAILQEISEKLQKGKMKEVADLTKQALAEGIAPLTILNEGLMPGMDVIGERFKNNDIFIPEVLIAARAMSAGTEVLRPLLVGDQLEQKGTVVIGTIKDDLHDIGKNLVRMMMESKGLTVIDLGNSVAPAKYIEAAKKHHADIIACSALLTTTMVHIKDVVTAVAADPELAGRVKVMIGGAPVNDTFRESIGADIYTPDASTAAEKAVEVCAAMHA</sequence>
<dbReference type="PROSITE" id="PS51332">
    <property type="entry name" value="B12_BINDING"/>
    <property type="match status" value="1"/>
</dbReference>
<organism evidence="6 7">
    <name type="scientific">Candidatus Desulfovibrio intestinavium</name>
    <dbReference type="NCBI Taxonomy" id="2838534"/>
    <lineage>
        <taxon>Bacteria</taxon>
        <taxon>Pseudomonadati</taxon>
        <taxon>Thermodesulfobacteriota</taxon>
        <taxon>Desulfovibrionia</taxon>
        <taxon>Desulfovibrionales</taxon>
        <taxon>Desulfovibrionaceae</taxon>
        <taxon>Desulfovibrio</taxon>
    </lineage>
</organism>
<dbReference type="InterPro" id="IPR050554">
    <property type="entry name" value="Met_Synthase/Corrinoid"/>
</dbReference>
<comment type="similarity">
    <text evidence="1">Belongs to the methylamine corrinoid protein family.</text>
</comment>
<protein>
    <submittedName>
        <fullName evidence="6">Corrinoid protein</fullName>
    </submittedName>
</protein>